<dbReference type="Proteomes" id="UP000518300">
    <property type="component" value="Unassembled WGS sequence"/>
</dbReference>
<keyword evidence="8" id="KW-0902">Two-component regulatory system</keyword>
<gene>
    <name evidence="14" type="ORF">HG543_19400</name>
</gene>
<dbReference type="Gene3D" id="3.30.450.40">
    <property type="match status" value="1"/>
</dbReference>
<evidence type="ECO:0000256" key="1">
    <source>
        <dbReference type="ARBA" id="ARBA00000085"/>
    </source>
</evidence>
<evidence type="ECO:0000259" key="12">
    <source>
        <dbReference type="PROSITE" id="PS50110"/>
    </source>
</evidence>
<dbReference type="InterPro" id="IPR003661">
    <property type="entry name" value="HisK_dim/P_dom"/>
</dbReference>
<dbReference type="SUPFAM" id="SSF52172">
    <property type="entry name" value="CheY-like"/>
    <property type="match status" value="2"/>
</dbReference>
<dbReference type="CDD" id="cd00082">
    <property type="entry name" value="HisKA"/>
    <property type="match status" value="2"/>
</dbReference>
<dbReference type="InterPro" id="IPR003594">
    <property type="entry name" value="HATPase_dom"/>
</dbReference>
<dbReference type="Pfam" id="PF08447">
    <property type="entry name" value="PAS_3"/>
    <property type="match status" value="1"/>
</dbReference>
<dbReference type="InterPro" id="IPR036890">
    <property type="entry name" value="HATPase_C_sf"/>
</dbReference>
<dbReference type="AlphaFoldDB" id="A0A848LE73"/>
<dbReference type="Gene3D" id="1.10.287.130">
    <property type="match status" value="2"/>
</dbReference>
<feature type="modified residue" description="4-aspartylphosphate" evidence="9">
    <location>
        <position position="1187"/>
    </location>
</feature>
<dbReference type="Pfam" id="PF13185">
    <property type="entry name" value="GAF_2"/>
    <property type="match status" value="1"/>
</dbReference>
<dbReference type="GO" id="GO:0000155">
    <property type="term" value="F:phosphorelay sensor kinase activity"/>
    <property type="evidence" value="ECO:0007669"/>
    <property type="project" value="InterPro"/>
</dbReference>
<dbReference type="InterPro" id="IPR005467">
    <property type="entry name" value="His_kinase_dom"/>
</dbReference>
<dbReference type="PANTHER" id="PTHR43547">
    <property type="entry name" value="TWO-COMPONENT HISTIDINE KINASE"/>
    <property type="match status" value="1"/>
</dbReference>
<dbReference type="GO" id="GO:0005524">
    <property type="term" value="F:ATP binding"/>
    <property type="evidence" value="ECO:0007669"/>
    <property type="project" value="UniProtKB-KW"/>
</dbReference>
<protein>
    <recommendedName>
        <fullName evidence="2">histidine kinase</fullName>
        <ecNumber evidence="2">2.7.13.3</ecNumber>
    </recommendedName>
</protein>
<feature type="domain" description="Histidine kinase" evidence="11">
    <location>
        <begin position="336"/>
        <end position="554"/>
    </location>
</feature>
<dbReference type="InterPro" id="IPR013655">
    <property type="entry name" value="PAS_fold_3"/>
</dbReference>
<dbReference type="SMART" id="SM00091">
    <property type="entry name" value="PAS"/>
    <property type="match status" value="1"/>
</dbReference>
<dbReference type="PROSITE" id="PS50112">
    <property type="entry name" value="PAS"/>
    <property type="match status" value="1"/>
</dbReference>
<dbReference type="CDD" id="cd17574">
    <property type="entry name" value="REC_OmpR"/>
    <property type="match status" value="1"/>
</dbReference>
<evidence type="ECO:0000256" key="10">
    <source>
        <dbReference type="SAM" id="Coils"/>
    </source>
</evidence>
<keyword evidence="7" id="KW-0067">ATP-binding</keyword>
<feature type="domain" description="Histidine kinase" evidence="11">
    <location>
        <begin position="890"/>
        <end position="1107"/>
    </location>
</feature>
<evidence type="ECO:0000259" key="11">
    <source>
        <dbReference type="PROSITE" id="PS50109"/>
    </source>
</evidence>
<dbReference type="Pfam" id="PF00072">
    <property type="entry name" value="Response_reg"/>
    <property type="match status" value="2"/>
</dbReference>
<dbReference type="NCBIfam" id="TIGR00229">
    <property type="entry name" value="sensory_box"/>
    <property type="match status" value="1"/>
</dbReference>
<dbReference type="PRINTS" id="PR00344">
    <property type="entry name" value="BCTRLSENSOR"/>
</dbReference>
<dbReference type="FunFam" id="3.30.565.10:FF:000010">
    <property type="entry name" value="Sensor histidine kinase RcsC"/>
    <property type="match status" value="1"/>
</dbReference>
<reference evidence="14 15" key="1">
    <citation type="submission" date="2020-04" db="EMBL/GenBank/DDBJ databases">
        <title>Draft genome of Pyxidicoccus fallax type strain.</title>
        <authorList>
            <person name="Whitworth D.E."/>
        </authorList>
    </citation>
    <scope>NUCLEOTIDE SEQUENCE [LARGE SCALE GENOMIC DNA]</scope>
    <source>
        <strain evidence="14 15">DSM 14698</strain>
    </source>
</reference>
<dbReference type="SMART" id="SM00086">
    <property type="entry name" value="PAC"/>
    <property type="match status" value="1"/>
</dbReference>
<feature type="domain" description="Response regulatory" evidence="12">
    <location>
        <begin position="616"/>
        <end position="732"/>
    </location>
</feature>
<evidence type="ECO:0000256" key="4">
    <source>
        <dbReference type="ARBA" id="ARBA00022679"/>
    </source>
</evidence>
<organism evidence="14 15">
    <name type="scientific">Pyxidicoccus fallax</name>
    <dbReference type="NCBI Taxonomy" id="394095"/>
    <lineage>
        <taxon>Bacteria</taxon>
        <taxon>Pseudomonadati</taxon>
        <taxon>Myxococcota</taxon>
        <taxon>Myxococcia</taxon>
        <taxon>Myxococcales</taxon>
        <taxon>Cystobacterineae</taxon>
        <taxon>Myxococcaceae</taxon>
        <taxon>Pyxidicoccus</taxon>
    </lineage>
</organism>
<evidence type="ECO:0000256" key="2">
    <source>
        <dbReference type="ARBA" id="ARBA00012438"/>
    </source>
</evidence>
<dbReference type="InterPro" id="IPR013656">
    <property type="entry name" value="PAS_4"/>
</dbReference>
<dbReference type="Gene3D" id="3.40.50.2300">
    <property type="match status" value="2"/>
</dbReference>
<dbReference type="PROSITE" id="PS50109">
    <property type="entry name" value="HIS_KIN"/>
    <property type="match status" value="2"/>
</dbReference>
<dbReference type="SUPFAM" id="SSF55785">
    <property type="entry name" value="PYP-like sensor domain (PAS domain)"/>
    <property type="match status" value="1"/>
</dbReference>
<keyword evidence="15" id="KW-1185">Reference proteome</keyword>
<proteinExistence type="predicted"/>
<sequence length="1263" mass="137792">MRSIDWSKTALGPVEGWPQSLRTTVSTCLNSRFPILVWWGPELVMLYNDAYVPVLGSKHPRSLGTRGREVWPEVWHIIGPMLEGVMGQGEATWSENIMLPLVRRGFAEECYFTFSYSPIRDESGGVGGVFTAVYETTGQVLSERRLRTLQLLPSRVSGARTAEEACALAADALKENHADVPFCRVYLLADDGGEARLAASTGLSPEATRSPERLPLAEDGPVDEWALREALRTGVPVLVEEVARRFGALLPPGVTAPLEKALVLPLVRPGTAEPTGVLVAGLSPHLSLDAGYRSFLELVAGQVTTAIASVRELQEAKKRAEALAELDRAKTAFFSNVSHEFRTPLTLMLGPLEDGLADTRHPLPPEQRERQLLVHRNGLRLMRLVNALLEFSRIEAGRVKALYEPTDLAALTRDLVSAFRSAVEKAGLRLRVDCPPLEAPVWVDQDMWEKVVLNLLSNAFKFTLEGEIRVTQHLRDAHVELSVEDTGVGIPEAELPRVFERFHRVEQSKGRSIEGSGIGLALVQELVKLHGGRVTVRSAAGRGSTFTVCIPTGNAHLPKDRLGTSGAPVARTRGVESFVQDALHWLGEEPAPGLGATDTALVVRGASPEPAVALGRVLLADDNADMRGYVARILSGAGWKVETARDGLEALAATRARVPDVVLSDVMMPGLDGFGLLDALRKEPRTADVPIILLSARAGEEATVEGLKAGANDYLVKPFSARELLARVEGAVRTARAQREQRRAEADRERFFQLAPDLFCIAGMDAYFRRVNPAFPQTLGWSEEELYAQTFLSLVHPDDVAATLAEMKKLAQGQVTVRLENRYRCKNGEYKWLAWAAAPVVEQGFMYAAARDITEARRAQVERERLLAAESEARREAEAANRLKDEFLSTVSHELRTPLTAMLGWVQLLRTGNLPLERQARALETVERNARAQGQLIEDLLDVSRILSGKMRLEVEPVDVSTVVEQALDSVRPAADAKGIRVQSVMDSAGTIMGDSHRLQQVVWNLLSNAVKFTPRGGRVQVFVERRDSSVEITVADTGRGIEPAFLPHVFERFRQADSGTRRQYGGLGLGLSIVRHLVEMHGGTVSAASRGEGSGATFIVKLPVSVALRPEPPSPSGPQPDLPRRDFHCPPRLAGLRVLLVDDEEDTREYLRSLLEGCEMRVVAVGSAAEGLEALRRGPPDLLVSDIGMPEEDGYGFIEKVRALPASEGGRTPAAALTAYARVEDRTRVLLAGFQCHVPKPVEPGELLAVLAALAGQVVKDG</sequence>
<evidence type="ECO:0000256" key="8">
    <source>
        <dbReference type="ARBA" id="ARBA00023012"/>
    </source>
</evidence>
<evidence type="ECO:0000256" key="6">
    <source>
        <dbReference type="ARBA" id="ARBA00022777"/>
    </source>
</evidence>
<dbReference type="SMART" id="SM00388">
    <property type="entry name" value="HisKA"/>
    <property type="match status" value="2"/>
</dbReference>
<comment type="catalytic activity">
    <reaction evidence="1">
        <text>ATP + protein L-histidine = ADP + protein N-phospho-L-histidine.</text>
        <dbReference type="EC" id="2.7.13.3"/>
    </reaction>
</comment>
<evidence type="ECO:0000313" key="14">
    <source>
        <dbReference type="EMBL" id="NMO17007.1"/>
    </source>
</evidence>
<dbReference type="InterPro" id="IPR004358">
    <property type="entry name" value="Sig_transdc_His_kin-like_C"/>
</dbReference>
<evidence type="ECO:0000256" key="7">
    <source>
        <dbReference type="ARBA" id="ARBA00022840"/>
    </source>
</evidence>
<dbReference type="InterPro" id="IPR000014">
    <property type="entry name" value="PAS"/>
</dbReference>
<feature type="domain" description="PAS" evidence="13">
    <location>
        <begin position="744"/>
        <end position="814"/>
    </location>
</feature>
<dbReference type="CDD" id="cd16922">
    <property type="entry name" value="HATPase_EvgS-ArcB-TorS-like"/>
    <property type="match status" value="2"/>
</dbReference>
<keyword evidence="10" id="KW-0175">Coiled coil</keyword>
<dbReference type="Gene3D" id="3.30.450.20">
    <property type="entry name" value="PAS domain"/>
    <property type="match status" value="2"/>
</dbReference>
<dbReference type="InterPro" id="IPR036097">
    <property type="entry name" value="HisK_dim/P_sf"/>
</dbReference>
<keyword evidence="3 9" id="KW-0597">Phosphoprotein</keyword>
<dbReference type="InterPro" id="IPR035965">
    <property type="entry name" value="PAS-like_dom_sf"/>
</dbReference>
<evidence type="ECO:0000256" key="5">
    <source>
        <dbReference type="ARBA" id="ARBA00022741"/>
    </source>
</evidence>
<keyword evidence="4" id="KW-0808">Transferase</keyword>
<feature type="coiled-coil region" evidence="10">
    <location>
        <begin position="856"/>
        <end position="886"/>
    </location>
</feature>
<dbReference type="SUPFAM" id="SSF47384">
    <property type="entry name" value="Homodimeric domain of signal transducing histidine kinase"/>
    <property type="match status" value="2"/>
</dbReference>
<dbReference type="SMART" id="SM00387">
    <property type="entry name" value="HATPase_c"/>
    <property type="match status" value="2"/>
</dbReference>
<dbReference type="SUPFAM" id="SSF55874">
    <property type="entry name" value="ATPase domain of HSP90 chaperone/DNA topoisomerase II/histidine kinase"/>
    <property type="match status" value="2"/>
</dbReference>
<dbReference type="InterPro" id="IPR029016">
    <property type="entry name" value="GAF-like_dom_sf"/>
</dbReference>
<dbReference type="CDD" id="cd00130">
    <property type="entry name" value="PAS"/>
    <property type="match status" value="1"/>
</dbReference>
<dbReference type="Gene3D" id="3.30.565.10">
    <property type="entry name" value="Histidine kinase-like ATPase, C-terminal domain"/>
    <property type="match status" value="2"/>
</dbReference>
<keyword evidence="6" id="KW-0418">Kinase</keyword>
<keyword evidence="5" id="KW-0547">Nucleotide-binding</keyword>
<dbReference type="InterPro" id="IPR001610">
    <property type="entry name" value="PAC"/>
</dbReference>
<feature type="modified residue" description="4-aspartylphosphate" evidence="9">
    <location>
        <position position="665"/>
    </location>
</feature>
<dbReference type="InterPro" id="IPR001789">
    <property type="entry name" value="Sig_transdc_resp-reg_receiver"/>
</dbReference>
<dbReference type="CDD" id="cd17580">
    <property type="entry name" value="REC_2_DhkD-like"/>
    <property type="match status" value="1"/>
</dbReference>
<dbReference type="FunFam" id="3.30.565.10:FF:000037">
    <property type="entry name" value="Hybrid sensor histidine kinase/response regulator"/>
    <property type="match status" value="1"/>
</dbReference>
<evidence type="ECO:0000313" key="15">
    <source>
        <dbReference type="Proteomes" id="UP000518300"/>
    </source>
</evidence>
<evidence type="ECO:0000259" key="13">
    <source>
        <dbReference type="PROSITE" id="PS50112"/>
    </source>
</evidence>
<dbReference type="Pfam" id="PF02518">
    <property type="entry name" value="HATPase_c"/>
    <property type="match status" value="2"/>
</dbReference>
<evidence type="ECO:0000256" key="9">
    <source>
        <dbReference type="PROSITE-ProRule" id="PRU00169"/>
    </source>
</evidence>
<evidence type="ECO:0000256" key="3">
    <source>
        <dbReference type="ARBA" id="ARBA00022553"/>
    </source>
</evidence>
<dbReference type="EMBL" id="JABBJJ010000085">
    <property type="protein sequence ID" value="NMO17007.1"/>
    <property type="molecule type" value="Genomic_DNA"/>
</dbReference>
<dbReference type="EC" id="2.7.13.3" evidence="2"/>
<dbReference type="Pfam" id="PF00512">
    <property type="entry name" value="HisKA"/>
    <property type="match status" value="2"/>
</dbReference>
<dbReference type="PROSITE" id="PS50110">
    <property type="entry name" value="RESPONSE_REGULATORY"/>
    <property type="match status" value="2"/>
</dbReference>
<accession>A0A848LE73</accession>
<name>A0A848LE73_9BACT</name>
<dbReference type="SUPFAM" id="SSF55781">
    <property type="entry name" value="GAF domain-like"/>
    <property type="match status" value="1"/>
</dbReference>
<feature type="domain" description="Response regulatory" evidence="12">
    <location>
        <begin position="1138"/>
        <end position="1256"/>
    </location>
</feature>
<dbReference type="InterPro" id="IPR003018">
    <property type="entry name" value="GAF"/>
</dbReference>
<dbReference type="SMART" id="SM00448">
    <property type="entry name" value="REC"/>
    <property type="match status" value="2"/>
</dbReference>
<comment type="caution">
    <text evidence="14">The sequence shown here is derived from an EMBL/GenBank/DDBJ whole genome shotgun (WGS) entry which is preliminary data.</text>
</comment>
<dbReference type="Pfam" id="PF08448">
    <property type="entry name" value="PAS_4"/>
    <property type="match status" value="1"/>
</dbReference>
<dbReference type="InterPro" id="IPR011006">
    <property type="entry name" value="CheY-like_superfamily"/>
</dbReference>
<dbReference type="PANTHER" id="PTHR43547:SF2">
    <property type="entry name" value="HYBRID SIGNAL TRANSDUCTION HISTIDINE KINASE C"/>
    <property type="match status" value="1"/>
</dbReference>